<proteinExistence type="predicted"/>
<evidence type="ECO:0000313" key="3">
    <source>
        <dbReference type="Proteomes" id="UP001527925"/>
    </source>
</evidence>
<feature type="compositionally biased region" description="Low complexity" evidence="1">
    <location>
        <begin position="260"/>
        <end position="270"/>
    </location>
</feature>
<sequence>MGPGDRAGTDAQPAPDFRVVFALAATQASPAQPQPLVLVPALMPADLQSALALHQQQRTLLAHPLAGLLQHQVLLTLQALVNQHLHSHAAQAQARGAAVPLQAGDRRFATLPPRPPTPPTPPPPTPPPPQQQLPPPPPQQPQHGKRDREYWRRWRQRFRELESPKEREERLAKDRERHRLRKAAETPEERRRRLNSRRDYLHAKLLRAPRPDPNRILGVLQAVMPDALLAAASPQGLAGIPAADRSAEAVALAAAAAAAAVASPQATRSAGRGTARPGVSDG</sequence>
<evidence type="ECO:0000256" key="1">
    <source>
        <dbReference type="SAM" id="MobiDB-lite"/>
    </source>
</evidence>
<accession>A0ABR4NHX4</accession>
<dbReference type="EMBL" id="JADGIZ020000004">
    <property type="protein sequence ID" value="KAL2919065.1"/>
    <property type="molecule type" value="Genomic_DNA"/>
</dbReference>
<evidence type="ECO:0000313" key="2">
    <source>
        <dbReference type="EMBL" id="KAL2919065.1"/>
    </source>
</evidence>
<reference evidence="2 3" key="1">
    <citation type="submission" date="2023-09" db="EMBL/GenBank/DDBJ databases">
        <title>Pangenome analysis of Batrachochytrium dendrobatidis and related Chytrids.</title>
        <authorList>
            <person name="Yacoub M.N."/>
            <person name="Stajich J.E."/>
            <person name="James T.Y."/>
        </authorList>
    </citation>
    <scope>NUCLEOTIDE SEQUENCE [LARGE SCALE GENOMIC DNA]</scope>
    <source>
        <strain evidence="2 3">JEL0888</strain>
    </source>
</reference>
<name>A0ABR4NHX4_9FUNG</name>
<protein>
    <submittedName>
        <fullName evidence="2">Uncharacterized protein</fullName>
    </submittedName>
</protein>
<keyword evidence="3" id="KW-1185">Reference proteome</keyword>
<gene>
    <name evidence="2" type="ORF">HK105_201335</name>
</gene>
<organism evidence="2 3">
    <name type="scientific">Polyrhizophydium stewartii</name>
    <dbReference type="NCBI Taxonomy" id="2732419"/>
    <lineage>
        <taxon>Eukaryota</taxon>
        <taxon>Fungi</taxon>
        <taxon>Fungi incertae sedis</taxon>
        <taxon>Chytridiomycota</taxon>
        <taxon>Chytridiomycota incertae sedis</taxon>
        <taxon>Chytridiomycetes</taxon>
        <taxon>Rhizophydiales</taxon>
        <taxon>Rhizophydiales incertae sedis</taxon>
        <taxon>Polyrhizophydium</taxon>
    </lineage>
</organism>
<feature type="region of interest" description="Disordered" evidence="1">
    <location>
        <begin position="260"/>
        <end position="282"/>
    </location>
</feature>
<comment type="caution">
    <text evidence="2">The sequence shown here is derived from an EMBL/GenBank/DDBJ whole genome shotgun (WGS) entry which is preliminary data.</text>
</comment>
<dbReference type="Proteomes" id="UP001527925">
    <property type="component" value="Unassembled WGS sequence"/>
</dbReference>
<feature type="region of interest" description="Disordered" evidence="1">
    <location>
        <begin position="107"/>
        <end position="147"/>
    </location>
</feature>
<feature type="compositionally biased region" description="Pro residues" evidence="1">
    <location>
        <begin position="112"/>
        <end position="140"/>
    </location>
</feature>